<dbReference type="Gene3D" id="1.20.990.10">
    <property type="entry name" value="NADPH-cytochrome p450 Reductase, Chain A, domain 3"/>
    <property type="match status" value="1"/>
</dbReference>
<evidence type="ECO:0000256" key="2">
    <source>
        <dbReference type="ARBA" id="ARBA00001970"/>
    </source>
</evidence>
<dbReference type="Proteomes" id="UP001195483">
    <property type="component" value="Unassembled WGS sequence"/>
</dbReference>
<reference evidence="16" key="3">
    <citation type="submission" date="2023-05" db="EMBL/GenBank/DDBJ databases">
        <authorList>
            <person name="Smith C.H."/>
        </authorList>
    </citation>
    <scope>NUCLEOTIDE SEQUENCE</scope>
    <source>
        <strain evidence="16">CHS0354</strain>
        <tissue evidence="16">Mantle</tissue>
    </source>
</reference>
<keyword evidence="7" id="KW-0285">Flavoprotein</keyword>
<evidence type="ECO:0000256" key="4">
    <source>
        <dbReference type="ARBA" id="ARBA00006267"/>
    </source>
</evidence>
<dbReference type="InterPro" id="IPR017938">
    <property type="entry name" value="Riboflavin_synthase-like_b-brl"/>
</dbReference>
<accession>A0AAE0WAQ8</accession>
<dbReference type="FunFam" id="1.20.990.10:FF:000002">
    <property type="entry name" value="Nitric oxide synthase"/>
    <property type="match status" value="1"/>
</dbReference>
<dbReference type="PANTHER" id="PTHR43410">
    <property type="entry name" value="NITRIC OXIDE SYNTHASE OXYGENASE"/>
    <property type="match status" value="1"/>
</dbReference>
<comment type="caution">
    <text evidence="16">The sequence shown here is derived from an EMBL/GenBank/DDBJ whole genome shotgun (WGS) entry which is preliminary data.</text>
</comment>
<dbReference type="GO" id="GO:0046872">
    <property type="term" value="F:metal ion binding"/>
    <property type="evidence" value="ECO:0007669"/>
    <property type="project" value="UniProtKB-KW"/>
</dbReference>
<sequence length="155" mass="17664">MKTWERFPKFPICTLHTALSRYLDITSPPTRSFLKILATQASNHSHKEGLENLANDLQMYEDWKHRKRPNLLEILEEFPSLQIPAALILTQLPLLQQRYYSISSSRAVYPGEIHATIAVVKYRSQGGKGPLHEGVCSSWLNRIASGTTVPCFVRM</sequence>
<comment type="cofactor">
    <cofactor evidence="3">
        <name>FAD</name>
        <dbReference type="ChEBI" id="CHEBI:57692"/>
    </cofactor>
</comment>
<evidence type="ECO:0000256" key="5">
    <source>
        <dbReference type="ARBA" id="ARBA00012989"/>
    </source>
</evidence>
<dbReference type="Pfam" id="PF00667">
    <property type="entry name" value="FAD_binding_1"/>
    <property type="match status" value="1"/>
</dbReference>
<evidence type="ECO:0000256" key="8">
    <source>
        <dbReference type="ARBA" id="ARBA00022643"/>
    </source>
</evidence>
<evidence type="ECO:0000256" key="12">
    <source>
        <dbReference type="ARBA" id="ARBA00022860"/>
    </source>
</evidence>
<keyword evidence="12" id="KW-0112">Calmodulin-binding</keyword>
<reference evidence="16" key="1">
    <citation type="journal article" date="2021" name="Genome Biol. Evol.">
        <title>A High-Quality Reference Genome for a Parasitic Bivalve with Doubly Uniparental Inheritance (Bivalvia: Unionida).</title>
        <authorList>
            <person name="Smith C.H."/>
        </authorList>
    </citation>
    <scope>NUCLEOTIDE SEQUENCE</scope>
    <source>
        <strain evidence="16">CHS0354</strain>
    </source>
</reference>
<proteinExistence type="inferred from homology"/>
<keyword evidence="11" id="KW-0521">NADP</keyword>
<evidence type="ECO:0000256" key="14">
    <source>
        <dbReference type="ARBA" id="ARBA00023004"/>
    </source>
</evidence>
<gene>
    <name evidence="16" type="ORF">CHS0354_010670</name>
</gene>
<comment type="similarity">
    <text evidence="4">Belongs to the NOS family.</text>
</comment>
<evidence type="ECO:0000256" key="11">
    <source>
        <dbReference type="ARBA" id="ARBA00022857"/>
    </source>
</evidence>
<keyword evidence="13" id="KW-0560">Oxidoreductase</keyword>
<organism evidence="16 17">
    <name type="scientific">Potamilus streckersoni</name>
    <dbReference type="NCBI Taxonomy" id="2493646"/>
    <lineage>
        <taxon>Eukaryota</taxon>
        <taxon>Metazoa</taxon>
        <taxon>Spiralia</taxon>
        <taxon>Lophotrochozoa</taxon>
        <taxon>Mollusca</taxon>
        <taxon>Bivalvia</taxon>
        <taxon>Autobranchia</taxon>
        <taxon>Heteroconchia</taxon>
        <taxon>Palaeoheterodonta</taxon>
        <taxon>Unionida</taxon>
        <taxon>Unionoidea</taxon>
        <taxon>Unionidae</taxon>
        <taxon>Ambleminae</taxon>
        <taxon>Lampsilini</taxon>
        <taxon>Potamilus</taxon>
    </lineage>
</organism>
<dbReference type="SUPFAM" id="SSF63380">
    <property type="entry name" value="Riboflavin synthase domain-like"/>
    <property type="match status" value="1"/>
</dbReference>
<evidence type="ECO:0000313" key="16">
    <source>
        <dbReference type="EMBL" id="KAK3607681.1"/>
    </source>
</evidence>
<evidence type="ECO:0000256" key="7">
    <source>
        <dbReference type="ARBA" id="ARBA00022630"/>
    </source>
</evidence>
<evidence type="ECO:0000256" key="13">
    <source>
        <dbReference type="ARBA" id="ARBA00023002"/>
    </source>
</evidence>
<dbReference type="EC" id="1.14.13.39" evidence="5"/>
<evidence type="ECO:0000259" key="15">
    <source>
        <dbReference type="Pfam" id="PF00667"/>
    </source>
</evidence>
<dbReference type="InterPro" id="IPR023173">
    <property type="entry name" value="NADPH_Cyt_P450_Rdtase_alpha"/>
</dbReference>
<keyword evidence="14" id="KW-0408">Iron</keyword>
<keyword evidence="9" id="KW-0479">Metal-binding</keyword>
<comment type="cofactor">
    <cofactor evidence="1">
        <name>FMN</name>
        <dbReference type="ChEBI" id="CHEBI:58210"/>
    </cofactor>
</comment>
<feature type="domain" description="Sulfite reductase [NADPH] flavoprotein alpha-component-like FAD-binding" evidence="15">
    <location>
        <begin position="3"/>
        <end position="139"/>
    </location>
</feature>
<evidence type="ECO:0000256" key="10">
    <source>
        <dbReference type="ARBA" id="ARBA00022827"/>
    </source>
</evidence>
<keyword evidence="17" id="KW-1185">Reference proteome</keyword>
<comment type="cofactor">
    <cofactor evidence="2">
        <name>heme b</name>
        <dbReference type="ChEBI" id="CHEBI:60344"/>
    </cofactor>
</comment>
<dbReference type="EMBL" id="JAEAOA010000671">
    <property type="protein sequence ID" value="KAK3607681.1"/>
    <property type="molecule type" value="Genomic_DNA"/>
</dbReference>
<protein>
    <recommendedName>
        <fullName evidence="5">nitric-oxide synthase (NADPH)</fullName>
        <ecNumber evidence="5">1.14.13.39</ecNumber>
    </recommendedName>
</protein>
<dbReference type="AlphaFoldDB" id="A0AAE0WAQ8"/>
<dbReference type="InterPro" id="IPR050607">
    <property type="entry name" value="NOS"/>
</dbReference>
<name>A0AAE0WAQ8_9BIVA</name>
<keyword evidence="10" id="KW-0274">FAD</keyword>
<reference evidence="16" key="2">
    <citation type="journal article" date="2021" name="Genome Biol. Evol.">
        <title>Developing a high-quality reference genome for a parasitic bivalve with doubly uniparental inheritance (Bivalvia: Unionida).</title>
        <authorList>
            <person name="Smith C.H."/>
        </authorList>
    </citation>
    <scope>NUCLEOTIDE SEQUENCE</scope>
    <source>
        <strain evidence="16">CHS0354</strain>
        <tissue evidence="16">Mantle</tissue>
    </source>
</reference>
<evidence type="ECO:0000256" key="1">
    <source>
        <dbReference type="ARBA" id="ARBA00001917"/>
    </source>
</evidence>
<keyword evidence="6" id="KW-0349">Heme</keyword>
<dbReference type="PANTHER" id="PTHR43410:SF1">
    <property type="entry name" value="NITRIC OXIDE SYNTHASE"/>
    <property type="match status" value="1"/>
</dbReference>
<evidence type="ECO:0000256" key="9">
    <source>
        <dbReference type="ARBA" id="ARBA00022723"/>
    </source>
</evidence>
<evidence type="ECO:0000256" key="3">
    <source>
        <dbReference type="ARBA" id="ARBA00001974"/>
    </source>
</evidence>
<dbReference type="InterPro" id="IPR003097">
    <property type="entry name" value="CysJ-like_FAD-binding"/>
</dbReference>
<evidence type="ECO:0000313" key="17">
    <source>
        <dbReference type="Proteomes" id="UP001195483"/>
    </source>
</evidence>
<dbReference type="GO" id="GO:0005516">
    <property type="term" value="F:calmodulin binding"/>
    <property type="evidence" value="ECO:0007669"/>
    <property type="project" value="UniProtKB-KW"/>
</dbReference>
<dbReference type="GO" id="GO:0004517">
    <property type="term" value="F:nitric-oxide synthase activity"/>
    <property type="evidence" value="ECO:0007669"/>
    <property type="project" value="UniProtKB-EC"/>
</dbReference>
<evidence type="ECO:0000256" key="6">
    <source>
        <dbReference type="ARBA" id="ARBA00022617"/>
    </source>
</evidence>
<dbReference type="Gene3D" id="2.40.30.10">
    <property type="entry name" value="Translation factors"/>
    <property type="match status" value="1"/>
</dbReference>
<keyword evidence="8" id="KW-0288">FMN</keyword>